<evidence type="ECO:0000313" key="4">
    <source>
        <dbReference type="RefSeq" id="XP_016467219.1"/>
    </source>
</evidence>
<feature type="region of interest" description="Disordered" evidence="1">
    <location>
        <begin position="1"/>
        <end position="57"/>
    </location>
</feature>
<sequence>MMPSPRSHRRVIEEKIRKGKLPEKSMSLHGDISGSTSEMSRRPRTAPNLFSGRESSAGNSAEVQVRLKLTKLLLNVTIQRSLGPIHVLISPESTVHDLIAAVIRQYTKEGRRPALCSANSSDYDLHFSQFSLESLDRAEELTALGSRNFFLCPRKQGAETSMGGDFTVSSSRCTKQAATDISIALPWPKFMDFLLRLFYYFTALVMGARVGI</sequence>
<dbReference type="KEGG" id="nta:107789861"/>
<feature type="domain" description="DUF7054" evidence="2">
    <location>
        <begin position="68"/>
        <end position="152"/>
    </location>
</feature>
<protein>
    <submittedName>
        <fullName evidence="4">Uncharacterized protein At4g22758</fullName>
    </submittedName>
</protein>
<proteinExistence type="predicted"/>
<reference evidence="3" key="1">
    <citation type="journal article" date="2014" name="Nat. Commun.">
        <title>The tobacco genome sequence and its comparison with those of tomato and potato.</title>
        <authorList>
            <person name="Sierro N."/>
            <person name="Battey J.N."/>
            <person name="Ouadi S."/>
            <person name="Bakaher N."/>
            <person name="Bovet L."/>
            <person name="Willig A."/>
            <person name="Goepfert S."/>
            <person name="Peitsch M.C."/>
            <person name="Ivanov N.V."/>
        </authorList>
    </citation>
    <scope>NUCLEOTIDE SEQUENCE [LARGE SCALE GENOMIC DNA]</scope>
</reference>
<keyword evidence="3" id="KW-1185">Reference proteome</keyword>
<dbReference type="RefSeq" id="XP_016467219.1">
    <property type="nucleotide sequence ID" value="XM_016611733.1"/>
</dbReference>
<evidence type="ECO:0000256" key="1">
    <source>
        <dbReference type="SAM" id="MobiDB-lite"/>
    </source>
</evidence>
<dbReference type="PaxDb" id="4097-A0A1S3ZS95"/>
<dbReference type="GeneID" id="107789861"/>
<evidence type="ECO:0000259" key="2">
    <source>
        <dbReference type="Pfam" id="PF23156"/>
    </source>
</evidence>
<dbReference type="PANTHER" id="PTHR33270">
    <property type="entry name" value="BNAC05G50380D PROTEIN"/>
    <property type="match status" value="1"/>
</dbReference>
<dbReference type="Pfam" id="PF23156">
    <property type="entry name" value="DUF7054"/>
    <property type="match status" value="1"/>
</dbReference>
<gene>
    <name evidence="4" type="primary">LOC107789861</name>
</gene>
<dbReference type="Proteomes" id="UP000790787">
    <property type="component" value="Chromosome 8"/>
</dbReference>
<reference evidence="4" key="2">
    <citation type="submission" date="2025-08" db="UniProtKB">
        <authorList>
            <consortium name="RefSeq"/>
        </authorList>
    </citation>
    <scope>IDENTIFICATION</scope>
    <source>
        <tissue evidence="4">Leaf</tissue>
    </source>
</reference>
<dbReference type="PANTHER" id="PTHR33270:SF19">
    <property type="match status" value="1"/>
</dbReference>
<organism evidence="3 4">
    <name type="scientific">Nicotiana tabacum</name>
    <name type="common">Common tobacco</name>
    <dbReference type="NCBI Taxonomy" id="4097"/>
    <lineage>
        <taxon>Eukaryota</taxon>
        <taxon>Viridiplantae</taxon>
        <taxon>Streptophyta</taxon>
        <taxon>Embryophyta</taxon>
        <taxon>Tracheophyta</taxon>
        <taxon>Spermatophyta</taxon>
        <taxon>Magnoliopsida</taxon>
        <taxon>eudicotyledons</taxon>
        <taxon>Gunneridae</taxon>
        <taxon>Pentapetalae</taxon>
        <taxon>asterids</taxon>
        <taxon>lamiids</taxon>
        <taxon>Solanales</taxon>
        <taxon>Solanaceae</taxon>
        <taxon>Nicotianoideae</taxon>
        <taxon>Nicotianeae</taxon>
        <taxon>Nicotiana</taxon>
    </lineage>
</organism>
<dbReference type="OMA" id="DLPWPKF"/>
<name>A0A1S3ZS95_TOBAC</name>
<dbReference type="OrthoDB" id="651546at2759"/>
<evidence type="ECO:0000313" key="3">
    <source>
        <dbReference type="Proteomes" id="UP000790787"/>
    </source>
</evidence>
<feature type="compositionally biased region" description="Basic and acidic residues" evidence="1">
    <location>
        <begin position="10"/>
        <end position="23"/>
    </location>
</feature>
<dbReference type="STRING" id="4097.A0A1S3ZS95"/>
<dbReference type="AlphaFoldDB" id="A0A1S3ZS95"/>
<accession>A0A1S3ZS95</accession>
<dbReference type="InterPro" id="IPR055482">
    <property type="entry name" value="DUF7054"/>
</dbReference>
<dbReference type="InterPro" id="IPR040358">
    <property type="entry name" value="At4g22758-like"/>
</dbReference>
<dbReference type="RefSeq" id="XP_016467219.1">
    <property type="nucleotide sequence ID" value="XM_016611733.2"/>
</dbReference>